<protein>
    <recommendedName>
        <fullName evidence="3">Phage protein</fullName>
    </recommendedName>
</protein>
<keyword evidence="2" id="KW-1185">Reference proteome</keyword>
<name>A0ABY5BPG0_9LACO</name>
<accession>A0ABY5BPG0</accession>
<evidence type="ECO:0000313" key="1">
    <source>
        <dbReference type="EMBL" id="USS85066.1"/>
    </source>
</evidence>
<dbReference type="RefSeq" id="WP_252749961.1">
    <property type="nucleotide sequence ID" value="NZ_CP097116.1"/>
</dbReference>
<organism evidence="1 2">
    <name type="scientific">Fructilactobacillus myrtifloralis</name>
    <dbReference type="NCBI Taxonomy" id="2940301"/>
    <lineage>
        <taxon>Bacteria</taxon>
        <taxon>Bacillati</taxon>
        <taxon>Bacillota</taxon>
        <taxon>Bacilli</taxon>
        <taxon>Lactobacillales</taxon>
        <taxon>Lactobacillaceae</taxon>
        <taxon>Fructilactobacillus</taxon>
    </lineage>
</organism>
<dbReference type="EMBL" id="CP097116">
    <property type="protein sequence ID" value="USS85066.1"/>
    <property type="molecule type" value="Genomic_DNA"/>
</dbReference>
<evidence type="ECO:0000313" key="2">
    <source>
        <dbReference type="Proteomes" id="UP001056707"/>
    </source>
</evidence>
<reference evidence="1" key="1">
    <citation type="submission" date="2022-05" db="EMBL/GenBank/DDBJ databases">
        <authorList>
            <person name="Oliphant S.A."/>
            <person name="Watson-Haigh N.S."/>
            <person name="Sumby K.M."/>
            <person name="Gardner J.M."/>
            <person name="Jiranek V."/>
        </authorList>
    </citation>
    <scope>NUCLEOTIDE SEQUENCE</scope>
    <source>
        <strain evidence="1">KI16_H9</strain>
    </source>
</reference>
<dbReference type="Proteomes" id="UP001056707">
    <property type="component" value="Chromosome"/>
</dbReference>
<gene>
    <name evidence="1" type="ORF">M3M35_07190</name>
</gene>
<evidence type="ECO:0008006" key="3">
    <source>
        <dbReference type="Google" id="ProtNLM"/>
    </source>
</evidence>
<proteinExistence type="predicted"/>
<sequence>MTFKQISYSVDFQEFEDAQNYLNETIMRFKKDGYTIQKVALKSVERSESEKVGFRPTLIAGERSKTFVVQIKVWRKP</sequence>